<evidence type="ECO:0000256" key="4">
    <source>
        <dbReference type="ARBA" id="ARBA00022801"/>
    </source>
</evidence>
<feature type="domain" description="Integrase catalytic" evidence="5">
    <location>
        <begin position="308"/>
        <end position="484"/>
    </location>
</feature>
<dbReference type="Proteomes" id="UP001054252">
    <property type="component" value="Unassembled WGS sequence"/>
</dbReference>
<accession>A0AAV5LUU1</accession>
<comment type="caution">
    <text evidence="6">The sequence shown here is derived from an EMBL/GenBank/DDBJ whole genome shotgun (WGS) entry which is preliminary data.</text>
</comment>
<name>A0AAV5LUU1_9ROSI</name>
<evidence type="ECO:0000313" key="6">
    <source>
        <dbReference type="EMBL" id="GKV40212.1"/>
    </source>
</evidence>
<dbReference type="InterPro" id="IPR001584">
    <property type="entry name" value="Integrase_cat-core"/>
</dbReference>
<dbReference type="PANTHER" id="PTHR42648">
    <property type="entry name" value="TRANSPOSASE, PUTATIVE-RELATED"/>
    <property type="match status" value="1"/>
</dbReference>
<dbReference type="InterPro" id="IPR013103">
    <property type="entry name" value="RVT_2"/>
</dbReference>
<dbReference type="SUPFAM" id="SSF56672">
    <property type="entry name" value="DNA/RNA polymerases"/>
    <property type="match status" value="1"/>
</dbReference>
<proteinExistence type="predicted"/>
<dbReference type="AlphaFoldDB" id="A0AAV5LUU1"/>
<keyword evidence="1" id="KW-0645">Protease</keyword>
<dbReference type="Pfam" id="PF25597">
    <property type="entry name" value="SH3_retrovirus"/>
    <property type="match status" value="1"/>
</dbReference>
<dbReference type="SUPFAM" id="SSF53098">
    <property type="entry name" value="Ribonuclease H-like"/>
    <property type="match status" value="1"/>
</dbReference>
<keyword evidence="7" id="KW-1185">Reference proteome</keyword>
<reference evidence="6 7" key="1">
    <citation type="journal article" date="2021" name="Commun. Biol.">
        <title>The genome of Shorea leprosula (Dipterocarpaceae) highlights the ecological relevance of drought in aseasonal tropical rainforests.</title>
        <authorList>
            <person name="Ng K.K.S."/>
            <person name="Kobayashi M.J."/>
            <person name="Fawcett J.A."/>
            <person name="Hatakeyama M."/>
            <person name="Paape T."/>
            <person name="Ng C.H."/>
            <person name="Ang C.C."/>
            <person name="Tnah L.H."/>
            <person name="Lee C.T."/>
            <person name="Nishiyama T."/>
            <person name="Sese J."/>
            <person name="O'Brien M.J."/>
            <person name="Copetti D."/>
            <person name="Mohd Noor M.I."/>
            <person name="Ong R.C."/>
            <person name="Putra M."/>
            <person name="Sireger I.Z."/>
            <person name="Indrioko S."/>
            <person name="Kosugi Y."/>
            <person name="Izuno A."/>
            <person name="Isagi Y."/>
            <person name="Lee S.L."/>
            <person name="Shimizu K.K."/>
        </authorList>
    </citation>
    <scope>NUCLEOTIDE SEQUENCE [LARGE SCALE GENOMIC DNA]</scope>
    <source>
        <strain evidence="6">214</strain>
    </source>
</reference>
<dbReference type="GO" id="GO:0046872">
    <property type="term" value="F:metal ion binding"/>
    <property type="evidence" value="ECO:0007669"/>
    <property type="project" value="UniProtKB-KW"/>
</dbReference>
<evidence type="ECO:0000313" key="7">
    <source>
        <dbReference type="Proteomes" id="UP001054252"/>
    </source>
</evidence>
<evidence type="ECO:0000259" key="5">
    <source>
        <dbReference type="PROSITE" id="PS50994"/>
    </source>
</evidence>
<protein>
    <recommendedName>
        <fullName evidence="5">Integrase catalytic domain-containing protein</fullName>
    </recommendedName>
</protein>
<dbReference type="InterPro" id="IPR036397">
    <property type="entry name" value="RNaseH_sf"/>
</dbReference>
<dbReference type="GO" id="GO:0003676">
    <property type="term" value="F:nucleic acid binding"/>
    <property type="evidence" value="ECO:0007669"/>
    <property type="project" value="InterPro"/>
</dbReference>
<keyword evidence="4" id="KW-0378">Hydrolase</keyword>
<gene>
    <name evidence="6" type="ORF">SLEP1_g47881</name>
</gene>
<dbReference type="Pfam" id="PF22936">
    <property type="entry name" value="Pol_BBD"/>
    <property type="match status" value="1"/>
</dbReference>
<sequence>MESSNFTPKTPYFAGQNYSAWEPAALPENPTLNKIKRHTEESTKRYKALTCTHGSVSDEIFNRIITCETAKEAWDTIKEEFQGDQKTKEIQINNLRREFKVLRMKETETVKEYLDRVMKTVNQIRVLGGELREKKVVEKVLVSQPEKFEHKISSLEDSKDLSRMTLSELVGSLQAVEQRKAIRQESTSKGAFLMIEKGKAQVKEDDTQVIGGGKKQFNNRKGKEKREYQYSRKCKKFGHVEKVCKQQANHVQQAKVAEIVDENEEKLIMASKVEKNCVAAMNGDLWLIDSGCTNHMTPNLSIFKSIDRSYSSKVRLGNGDLVQVKGKGVAATKTSTESINGSKYFLLFIDDFSRMCWVYFLKQKSEVFNKFVQFKAVVENEIGKSVKVLRTDNGGEYTSLQFEDFLKSHGIKHQLTVPYNPQQNGVCERKNRLVMNMARCLLFEKNLPRKFWAEAVNTSVYLLNRVQTKALDRKTPYEVWFGIKPTIRHLKVFGCICYMHIPEAKRDKLDRRAEVGIFIGYSSQSKGYRVFNVRTGKIEVSRDVKFNEAATWNWVNSEVISSETSLEDETDEDYAVRGTISLVDIYARCNVSVVEPPNFYEAVKSEVWRAAMQEEFNMIQKNDTWQLVDRPYNKKVIGVKWVYKVKLNPNGSINKHKARLVVKEYSQLPGIDFCETFAPVARFDTIKLLLAPAAHKCWFVYQLDVKSAFLNGYLKEEIHVEQPDGFVKNGTENKVYLLKKALYGLKQAPRAWYSRIDEYLLKLGFVKSLTEVTLYVKEEGDDLLIVTIYVDDFLITGSNEKLIQQFKVEMKKEFEMNDLGKMFMHSPSEIHFKAAKRILRYVKGTTDFGVLYKRSTNVKLIGFTDSDWAGSEEDMKSTSGQCFSIGSGVISWSSKKQDSIAKSTAEAEYIAASLAANQAVWFKKLMNDLKQPQIHPTELFCDNLSAVAIVKNPILHGRTKHIKIKYHSIREMVNEGEVQVLHCDSDDQIADIFTKGLHKFRFETLRDKLGMSSISVKEE</sequence>
<dbReference type="Pfam" id="PF00665">
    <property type="entry name" value="rve"/>
    <property type="match status" value="1"/>
</dbReference>
<dbReference type="Pfam" id="PF07727">
    <property type="entry name" value="RVT_2"/>
    <property type="match status" value="1"/>
</dbReference>
<dbReference type="InterPro" id="IPR039537">
    <property type="entry name" value="Retrotran_Ty1/copia-like"/>
</dbReference>
<dbReference type="CDD" id="cd09272">
    <property type="entry name" value="RNase_HI_RT_Ty1"/>
    <property type="match status" value="1"/>
</dbReference>
<dbReference type="GO" id="GO:0015074">
    <property type="term" value="P:DNA integration"/>
    <property type="evidence" value="ECO:0007669"/>
    <property type="project" value="InterPro"/>
</dbReference>
<organism evidence="6 7">
    <name type="scientific">Rubroshorea leprosula</name>
    <dbReference type="NCBI Taxonomy" id="152421"/>
    <lineage>
        <taxon>Eukaryota</taxon>
        <taxon>Viridiplantae</taxon>
        <taxon>Streptophyta</taxon>
        <taxon>Embryophyta</taxon>
        <taxon>Tracheophyta</taxon>
        <taxon>Spermatophyta</taxon>
        <taxon>Magnoliopsida</taxon>
        <taxon>eudicotyledons</taxon>
        <taxon>Gunneridae</taxon>
        <taxon>Pentapetalae</taxon>
        <taxon>rosids</taxon>
        <taxon>malvids</taxon>
        <taxon>Malvales</taxon>
        <taxon>Dipterocarpaceae</taxon>
        <taxon>Rubroshorea</taxon>
    </lineage>
</organism>
<dbReference type="PROSITE" id="PS50994">
    <property type="entry name" value="INTEGRASE"/>
    <property type="match status" value="1"/>
</dbReference>
<evidence type="ECO:0000256" key="2">
    <source>
        <dbReference type="ARBA" id="ARBA00022723"/>
    </source>
</evidence>
<dbReference type="PANTHER" id="PTHR42648:SF18">
    <property type="entry name" value="RETROTRANSPOSON, UNCLASSIFIED-LIKE PROTEIN"/>
    <property type="match status" value="1"/>
</dbReference>
<dbReference type="EMBL" id="BPVZ01000139">
    <property type="protein sequence ID" value="GKV40212.1"/>
    <property type="molecule type" value="Genomic_DNA"/>
</dbReference>
<evidence type="ECO:0000256" key="1">
    <source>
        <dbReference type="ARBA" id="ARBA00022670"/>
    </source>
</evidence>
<dbReference type="InterPro" id="IPR057670">
    <property type="entry name" value="SH3_retrovirus"/>
</dbReference>
<keyword evidence="2" id="KW-0479">Metal-binding</keyword>
<keyword evidence="3" id="KW-0064">Aspartyl protease</keyword>
<evidence type="ECO:0000256" key="3">
    <source>
        <dbReference type="ARBA" id="ARBA00022750"/>
    </source>
</evidence>
<dbReference type="Pfam" id="PF14223">
    <property type="entry name" value="Retrotran_gag_2"/>
    <property type="match status" value="1"/>
</dbReference>
<dbReference type="InterPro" id="IPR043502">
    <property type="entry name" value="DNA/RNA_pol_sf"/>
</dbReference>
<dbReference type="InterPro" id="IPR054722">
    <property type="entry name" value="PolX-like_BBD"/>
</dbReference>
<dbReference type="GO" id="GO:0004190">
    <property type="term" value="F:aspartic-type endopeptidase activity"/>
    <property type="evidence" value="ECO:0007669"/>
    <property type="project" value="UniProtKB-KW"/>
</dbReference>
<dbReference type="InterPro" id="IPR012337">
    <property type="entry name" value="RNaseH-like_sf"/>
</dbReference>
<dbReference type="Gene3D" id="3.30.420.10">
    <property type="entry name" value="Ribonuclease H-like superfamily/Ribonuclease H"/>
    <property type="match status" value="1"/>
</dbReference>
<dbReference type="GO" id="GO:0006508">
    <property type="term" value="P:proteolysis"/>
    <property type="evidence" value="ECO:0007669"/>
    <property type="project" value="UniProtKB-KW"/>
</dbReference>